<keyword evidence="1" id="KW-0040">ANK repeat</keyword>
<dbReference type="SUPFAM" id="SSF48403">
    <property type="entry name" value="Ankyrin repeat"/>
    <property type="match status" value="1"/>
</dbReference>
<dbReference type="RefSeq" id="XP_009523476.1">
    <property type="nucleotide sequence ID" value="XM_009525181.1"/>
</dbReference>
<name>G4Z390_PHYSP</name>
<feature type="compositionally biased region" description="Basic and acidic residues" evidence="2">
    <location>
        <begin position="20"/>
        <end position="35"/>
    </location>
</feature>
<feature type="repeat" description="ANK" evidence="1">
    <location>
        <begin position="112"/>
        <end position="144"/>
    </location>
</feature>
<feature type="region of interest" description="Disordered" evidence="2">
    <location>
        <begin position="1"/>
        <end position="59"/>
    </location>
</feature>
<dbReference type="EMBL" id="JH159153">
    <property type="protein sequence ID" value="EGZ20759.1"/>
    <property type="molecule type" value="Genomic_DNA"/>
</dbReference>
<dbReference type="InterPro" id="IPR036770">
    <property type="entry name" value="Ankyrin_rpt-contain_sf"/>
</dbReference>
<sequence length="146" mass="16700">MGGEDNADTSPVYQSRLRAKKEERMQQRQIERELSFRGASSRGNAQRLTVVDSSEDVAKRRERAEARKRVIDYHGSIWDAVDNNELEMVRNYFMVEGAHTLLRRRHPDAEQGGRTLLHCAAWHGYKAIVELILATKCDVDVVDSVC</sequence>
<dbReference type="GeneID" id="20652616"/>
<evidence type="ECO:0000313" key="3">
    <source>
        <dbReference type="EMBL" id="EGZ20759.1"/>
    </source>
</evidence>
<dbReference type="KEGG" id="psoj:PHYSODRAFT_439671"/>
<dbReference type="Pfam" id="PF00023">
    <property type="entry name" value="Ank"/>
    <property type="match status" value="1"/>
</dbReference>
<dbReference type="PROSITE" id="PS50297">
    <property type="entry name" value="ANK_REP_REGION"/>
    <property type="match status" value="1"/>
</dbReference>
<reference evidence="3 4" key="1">
    <citation type="journal article" date="2006" name="Science">
        <title>Phytophthora genome sequences uncover evolutionary origins and mechanisms of pathogenesis.</title>
        <authorList>
            <person name="Tyler B.M."/>
            <person name="Tripathy S."/>
            <person name="Zhang X."/>
            <person name="Dehal P."/>
            <person name="Jiang R.H."/>
            <person name="Aerts A."/>
            <person name="Arredondo F.D."/>
            <person name="Baxter L."/>
            <person name="Bensasson D."/>
            <person name="Beynon J.L."/>
            <person name="Chapman J."/>
            <person name="Damasceno C.M."/>
            <person name="Dorrance A.E."/>
            <person name="Dou D."/>
            <person name="Dickerman A.W."/>
            <person name="Dubchak I.L."/>
            <person name="Garbelotto M."/>
            <person name="Gijzen M."/>
            <person name="Gordon S.G."/>
            <person name="Govers F."/>
            <person name="Grunwald N.J."/>
            <person name="Huang W."/>
            <person name="Ivors K.L."/>
            <person name="Jones R.W."/>
            <person name="Kamoun S."/>
            <person name="Krampis K."/>
            <person name="Lamour K.H."/>
            <person name="Lee M.K."/>
            <person name="McDonald W.H."/>
            <person name="Medina M."/>
            <person name="Meijer H.J."/>
            <person name="Nordberg E.K."/>
            <person name="Maclean D.J."/>
            <person name="Ospina-Giraldo M.D."/>
            <person name="Morris P.F."/>
            <person name="Phuntumart V."/>
            <person name="Putnam N.H."/>
            <person name="Rash S."/>
            <person name="Rose J.K."/>
            <person name="Sakihama Y."/>
            <person name="Salamov A.A."/>
            <person name="Savidor A."/>
            <person name="Scheuring C.F."/>
            <person name="Smith B.M."/>
            <person name="Sobral B.W."/>
            <person name="Terry A."/>
            <person name="Torto-Alalibo T.A."/>
            <person name="Win J."/>
            <person name="Xu Z."/>
            <person name="Zhang H."/>
            <person name="Grigoriev I.V."/>
            <person name="Rokhsar D.S."/>
            <person name="Boore J.L."/>
        </authorList>
    </citation>
    <scope>NUCLEOTIDE SEQUENCE [LARGE SCALE GENOMIC DNA]</scope>
    <source>
        <strain evidence="3 4">P6497</strain>
    </source>
</reference>
<dbReference type="Proteomes" id="UP000002640">
    <property type="component" value="Unassembled WGS sequence"/>
</dbReference>
<organism evidence="3 4">
    <name type="scientific">Phytophthora sojae (strain P6497)</name>
    <name type="common">Soybean stem and root rot agent</name>
    <name type="synonym">Phytophthora megasperma f. sp. glycines</name>
    <dbReference type="NCBI Taxonomy" id="1094619"/>
    <lineage>
        <taxon>Eukaryota</taxon>
        <taxon>Sar</taxon>
        <taxon>Stramenopiles</taxon>
        <taxon>Oomycota</taxon>
        <taxon>Peronosporomycetes</taxon>
        <taxon>Peronosporales</taxon>
        <taxon>Peronosporaceae</taxon>
        <taxon>Phytophthora</taxon>
    </lineage>
</organism>
<dbReference type="InterPro" id="IPR002110">
    <property type="entry name" value="Ankyrin_rpt"/>
</dbReference>
<protein>
    <submittedName>
        <fullName evidence="3">Uncharacterized protein</fullName>
    </submittedName>
</protein>
<feature type="non-terminal residue" evidence="3">
    <location>
        <position position="146"/>
    </location>
</feature>
<dbReference type="AlphaFoldDB" id="G4Z390"/>
<dbReference type="PROSITE" id="PS50088">
    <property type="entry name" value="ANK_REPEAT"/>
    <property type="match status" value="1"/>
</dbReference>
<dbReference type="SMR" id="G4Z390"/>
<dbReference type="Gene3D" id="1.25.40.20">
    <property type="entry name" value="Ankyrin repeat-containing domain"/>
    <property type="match status" value="1"/>
</dbReference>
<keyword evidence="4" id="KW-1185">Reference proteome</keyword>
<dbReference type="OMA" id="YHGSIWD"/>
<accession>G4Z390</accession>
<evidence type="ECO:0000313" key="4">
    <source>
        <dbReference type="Proteomes" id="UP000002640"/>
    </source>
</evidence>
<evidence type="ECO:0000256" key="2">
    <source>
        <dbReference type="SAM" id="MobiDB-lite"/>
    </source>
</evidence>
<dbReference type="SMART" id="SM00248">
    <property type="entry name" value="ANK"/>
    <property type="match status" value="1"/>
</dbReference>
<dbReference type="InParanoid" id="G4Z390"/>
<gene>
    <name evidence="3" type="ORF">PHYSODRAFT_439671</name>
</gene>
<proteinExistence type="predicted"/>
<evidence type="ECO:0000256" key="1">
    <source>
        <dbReference type="PROSITE-ProRule" id="PRU00023"/>
    </source>
</evidence>